<evidence type="ECO:0000256" key="2">
    <source>
        <dbReference type="RuleBase" id="RU003690"/>
    </source>
</evidence>
<dbReference type="InterPro" id="IPR001360">
    <property type="entry name" value="Glyco_hydro_1"/>
</dbReference>
<comment type="caution">
    <text evidence="3">The sequence shown here is derived from an EMBL/GenBank/DDBJ whole genome shotgun (WGS) entry which is preliminary data.</text>
</comment>
<proteinExistence type="inferred from homology"/>
<dbReference type="InterPro" id="IPR017853">
    <property type="entry name" value="GH"/>
</dbReference>
<keyword evidence="4" id="KW-1185">Reference proteome</keyword>
<dbReference type="Pfam" id="PF00232">
    <property type="entry name" value="Glyco_hydro_1"/>
    <property type="match status" value="1"/>
</dbReference>
<sequence length="204" mass="23686">MRERLGDRLPDFSQKDKELLRMSIDFVGLNHYTTRFVAHATANRIGHAFYRVQEAERIAEWEGGEVIGEKAASPWLFIVPWGIRKILNYIAQRYNNPPIYVTENGMDDEDKGSSSISEMLDDKKRVSYFKGYLAAVAQAIKDGTDVRGYFAWSLMDNFEWQLGYTKRFGLIYVDYNNGLSRHLKSSAYWFLRLLREEGKCGKDD</sequence>
<dbReference type="PRINTS" id="PR00131">
    <property type="entry name" value="GLHYDRLASE1"/>
</dbReference>
<dbReference type="Gene3D" id="3.20.20.80">
    <property type="entry name" value="Glycosidases"/>
    <property type="match status" value="1"/>
</dbReference>
<dbReference type="EMBL" id="CAUOFW020001072">
    <property type="protein sequence ID" value="CAK9140761.1"/>
    <property type="molecule type" value="Genomic_DNA"/>
</dbReference>
<dbReference type="AlphaFoldDB" id="A0ABC8R6Y5"/>
<evidence type="ECO:0008006" key="5">
    <source>
        <dbReference type="Google" id="ProtNLM"/>
    </source>
</evidence>
<name>A0ABC8R6Y5_9AQUA</name>
<organism evidence="3 4">
    <name type="scientific">Ilex paraguariensis</name>
    <name type="common">yerba mate</name>
    <dbReference type="NCBI Taxonomy" id="185542"/>
    <lineage>
        <taxon>Eukaryota</taxon>
        <taxon>Viridiplantae</taxon>
        <taxon>Streptophyta</taxon>
        <taxon>Embryophyta</taxon>
        <taxon>Tracheophyta</taxon>
        <taxon>Spermatophyta</taxon>
        <taxon>Magnoliopsida</taxon>
        <taxon>eudicotyledons</taxon>
        <taxon>Gunneridae</taxon>
        <taxon>Pentapetalae</taxon>
        <taxon>asterids</taxon>
        <taxon>campanulids</taxon>
        <taxon>Aquifoliales</taxon>
        <taxon>Aquifoliaceae</taxon>
        <taxon>Ilex</taxon>
    </lineage>
</organism>
<dbReference type="PANTHER" id="PTHR10353">
    <property type="entry name" value="GLYCOSYL HYDROLASE"/>
    <property type="match status" value="1"/>
</dbReference>
<dbReference type="SUPFAM" id="SSF51445">
    <property type="entry name" value="(Trans)glycosidases"/>
    <property type="match status" value="1"/>
</dbReference>
<evidence type="ECO:0000313" key="3">
    <source>
        <dbReference type="EMBL" id="CAK9140761.1"/>
    </source>
</evidence>
<evidence type="ECO:0000256" key="1">
    <source>
        <dbReference type="ARBA" id="ARBA00010838"/>
    </source>
</evidence>
<accession>A0ABC8R6Y5</accession>
<reference evidence="3 4" key="1">
    <citation type="submission" date="2024-02" db="EMBL/GenBank/DDBJ databases">
        <authorList>
            <person name="Vignale AGUSTIN F."/>
            <person name="Sosa J E."/>
            <person name="Modenutti C."/>
        </authorList>
    </citation>
    <scope>NUCLEOTIDE SEQUENCE [LARGE SCALE GENOMIC DNA]</scope>
</reference>
<comment type="similarity">
    <text evidence="1 2">Belongs to the glycosyl hydrolase 1 family.</text>
</comment>
<protein>
    <recommendedName>
        <fullName evidence="5">Beta-glucosidase</fullName>
    </recommendedName>
</protein>
<gene>
    <name evidence="3" type="ORF">ILEXP_LOCUS8274</name>
</gene>
<dbReference type="Proteomes" id="UP001642360">
    <property type="component" value="Unassembled WGS sequence"/>
</dbReference>
<dbReference type="PANTHER" id="PTHR10353:SF310">
    <property type="entry name" value="BETA-GLUCOSIDASE 42"/>
    <property type="match status" value="1"/>
</dbReference>
<evidence type="ECO:0000313" key="4">
    <source>
        <dbReference type="Proteomes" id="UP001642360"/>
    </source>
</evidence>